<protein>
    <submittedName>
        <fullName evidence="1">Uncharacterized protein</fullName>
    </submittedName>
</protein>
<dbReference type="AlphaFoldDB" id="A0A6C0H7U8"/>
<dbReference type="EMBL" id="MN739896">
    <property type="protein sequence ID" value="QHT76450.1"/>
    <property type="molecule type" value="Genomic_DNA"/>
</dbReference>
<proteinExistence type="predicted"/>
<reference evidence="1" key="1">
    <citation type="journal article" date="2020" name="Nature">
        <title>Giant virus diversity and host interactions through global metagenomics.</title>
        <authorList>
            <person name="Schulz F."/>
            <person name="Roux S."/>
            <person name="Paez-Espino D."/>
            <person name="Jungbluth S."/>
            <person name="Walsh D.A."/>
            <person name="Denef V.J."/>
            <person name="McMahon K.D."/>
            <person name="Konstantinidis K.T."/>
            <person name="Eloe-Fadrosh E.A."/>
            <person name="Kyrpides N.C."/>
            <person name="Woyke T."/>
        </authorList>
    </citation>
    <scope>NUCLEOTIDE SEQUENCE</scope>
    <source>
        <strain evidence="1">GVMAG-M-3300023179-82</strain>
    </source>
</reference>
<name>A0A6C0H7U8_9ZZZZ</name>
<accession>A0A6C0H7U8</accession>
<organism evidence="1">
    <name type="scientific">viral metagenome</name>
    <dbReference type="NCBI Taxonomy" id="1070528"/>
    <lineage>
        <taxon>unclassified sequences</taxon>
        <taxon>metagenomes</taxon>
        <taxon>organismal metagenomes</taxon>
    </lineage>
</organism>
<sequence>MIINNYSWLKKNKLHNFKIINYIFIYVYYHNL</sequence>
<evidence type="ECO:0000313" key="1">
    <source>
        <dbReference type="EMBL" id="QHT76450.1"/>
    </source>
</evidence>